<protein>
    <submittedName>
        <fullName evidence="1">Uncharacterized protein</fullName>
    </submittedName>
</protein>
<sequence length="96" mass="11046">MFKGRDSSQEVRESCAVSIYSLSSGEPSGLNRRNIEITCGRWDDNHIPVVSNARSKRGLEERRMRTDDNVLAVDNQCFPENINRTLITWFVSPYRP</sequence>
<keyword evidence="2" id="KW-1185">Reference proteome</keyword>
<dbReference type="HOGENOM" id="CLU_2360332_0_0_1"/>
<dbReference type="InParanoid" id="A0A0D0E642"/>
<evidence type="ECO:0000313" key="1">
    <source>
        <dbReference type="EMBL" id="KIK96904.1"/>
    </source>
</evidence>
<gene>
    <name evidence="1" type="ORF">PAXRUDRAFT_825465</name>
</gene>
<name>A0A0D0E642_9AGAM</name>
<dbReference type="EMBL" id="KN824961">
    <property type="protein sequence ID" value="KIK96904.1"/>
    <property type="molecule type" value="Genomic_DNA"/>
</dbReference>
<accession>A0A0D0E642</accession>
<reference evidence="1 2" key="1">
    <citation type="submission" date="2014-04" db="EMBL/GenBank/DDBJ databases">
        <authorList>
            <consortium name="DOE Joint Genome Institute"/>
            <person name="Kuo A."/>
            <person name="Kohler A."/>
            <person name="Jargeat P."/>
            <person name="Nagy L.G."/>
            <person name="Floudas D."/>
            <person name="Copeland A."/>
            <person name="Barry K.W."/>
            <person name="Cichocki N."/>
            <person name="Veneault-Fourrey C."/>
            <person name="LaButti K."/>
            <person name="Lindquist E.A."/>
            <person name="Lipzen A."/>
            <person name="Lundell T."/>
            <person name="Morin E."/>
            <person name="Murat C."/>
            <person name="Sun H."/>
            <person name="Tunlid A."/>
            <person name="Henrissat B."/>
            <person name="Grigoriev I.V."/>
            <person name="Hibbett D.S."/>
            <person name="Martin F."/>
            <person name="Nordberg H.P."/>
            <person name="Cantor M.N."/>
            <person name="Hua S.X."/>
        </authorList>
    </citation>
    <scope>NUCLEOTIDE SEQUENCE [LARGE SCALE GENOMIC DNA]</scope>
    <source>
        <strain evidence="1 2">Ve08.2h10</strain>
    </source>
</reference>
<evidence type="ECO:0000313" key="2">
    <source>
        <dbReference type="Proteomes" id="UP000054538"/>
    </source>
</evidence>
<organism evidence="1 2">
    <name type="scientific">Paxillus rubicundulus Ve08.2h10</name>
    <dbReference type="NCBI Taxonomy" id="930991"/>
    <lineage>
        <taxon>Eukaryota</taxon>
        <taxon>Fungi</taxon>
        <taxon>Dikarya</taxon>
        <taxon>Basidiomycota</taxon>
        <taxon>Agaricomycotina</taxon>
        <taxon>Agaricomycetes</taxon>
        <taxon>Agaricomycetidae</taxon>
        <taxon>Boletales</taxon>
        <taxon>Paxilineae</taxon>
        <taxon>Paxillaceae</taxon>
        <taxon>Paxillus</taxon>
    </lineage>
</organism>
<dbReference type="AlphaFoldDB" id="A0A0D0E642"/>
<proteinExistence type="predicted"/>
<dbReference type="Proteomes" id="UP000054538">
    <property type="component" value="Unassembled WGS sequence"/>
</dbReference>
<reference evidence="2" key="2">
    <citation type="submission" date="2015-01" db="EMBL/GenBank/DDBJ databases">
        <title>Evolutionary Origins and Diversification of the Mycorrhizal Mutualists.</title>
        <authorList>
            <consortium name="DOE Joint Genome Institute"/>
            <consortium name="Mycorrhizal Genomics Consortium"/>
            <person name="Kohler A."/>
            <person name="Kuo A."/>
            <person name="Nagy L.G."/>
            <person name="Floudas D."/>
            <person name="Copeland A."/>
            <person name="Barry K.W."/>
            <person name="Cichocki N."/>
            <person name="Veneault-Fourrey C."/>
            <person name="LaButti K."/>
            <person name="Lindquist E.A."/>
            <person name="Lipzen A."/>
            <person name="Lundell T."/>
            <person name="Morin E."/>
            <person name="Murat C."/>
            <person name="Riley R."/>
            <person name="Ohm R."/>
            <person name="Sun H."/>
            <person name="Tunlid A."/>
            <person name="Henrissat B."/>
            <person name="Grigoriev I.V."/>
            <person name="Hibbett D.S."/>
            <person name="Martin F."/>
        </authorList>
    </citation>
    <scope>NUCLEOTIDE SEQUENCE [LARGE SCALE GENOMIC DNA]</scope>
    <source>
        <strain evidence="2">Ve08.2h10</strain>
    </source>
</reference>